<dbReference type="AlphaFoldDB" id="A0A8W8P0D2"/>
<name>A0A8W8P0D2_MAGGI</name>
<accession>A0A8W8P0D2</accession>
<feature type="region of interest" description="Disordered" evidence="2">
    <location>
        <begin position="110"/>
        <end position="139"/>
    </location>
</feature>
<evidence type="ECO:0000256" key="1">
    <source>
        <dbReference type="SAM" id="Coils"/>
    </source>
</evidence>
<evidence type="ECO:0000313" key="4">
    <source>
        <dbReference type="Proteomes" id="UP000005408"/>
    </source>
</evidence>
<dbReference type="EnsemblMetazoa" id="G8754.1">
    <property type="protein sequence ID" value="G8754.1:cds"/>
    <property type="gene ID" value="G8754"/>
</dbReference>
<sequence length="139" mass="16064">MEKLCEVIDHVLQLNDDKGKYVCGFCWNKLNKLSKIEYDLETKLEALKEERINLLKTLREKYNTQSSAVFTPKTKKLWIVHSPTPRKTKRSLALTPQRTGDLSVAACANEMEPQPMTESPVHVQGKEQQAHEREQEVKK</sequence>
<organism evidence="3 4">
    <name type="scientific">Magallana gigas</name>
    <name type="common">Pacific oyster</name>
    <name type="synonym">Crassostrea gigas</name>
    <dbReference type="NCBI Taxonomy" id="29159"/>
    <lineage>
        <taxon>Eukaryota</taxon>
        <taxon>Metazoa</taxon>
        <taxon>Spiralia</taxon>
        <taxon>Lophotrochozoa</taxon>
        <taxon>Mollusca</taxon>
        <taxon>Bivalvia</taxon>
        <taxon>Autobranchia</taxon>
        <taxon>Pteriomorphia</taxon>
        <taxon>Ostreida</taxon>
        <taxon>Ostreoidea</taxon>
        <taxon>Ostreidae</taxon>
        <taxon>Magallana</taxon>
    </lineage>
</organism>
<evidence type="ECO:0000313" key="3">
    <source>
        <dbReference type="EnsemblMetazoa" id="G8754.1:cds"/>
    </source>
</evidence>
<evidence type="ECO:0000256" key="2">
    <source>
        <dbReference type="SAM" id="MobiDB-lite"/>
    </source>
</evidence>
<proteinExistence type="predicted"/>
<dbReference type="Proteomes" id="UP000005408">
    <property type="component" value="Unassembled WGS sequence"/>
</dbReference>
<feature type="coiled-coil region" evidence="1">
    <location>
        <begin position="30"/>
        <end position="64"/>
    </location>
</feature>
<protein>
    <recommendedName>
        <fullName evidence="5">ZAD domain-containing protein</fullName>
    </recommendedName>
</protein>
<feature type="compositionally biased region" description="Basic and acidic residues" evidence="2">
    <location>
        <begin position="124"/>
        <end position="139"/>
    </location>
</feature>
<evidence type="ECO:0008006" key="5">
    <source>
        <dbReference type="Google" id="ProtNLM"/>
    </source>
</evidence>
<keyword evidence="4" id="KW-1185">Reference proteome</keyword>
<reference evidence="3" key="1">
    <citation type="submission" date="2022-08" db="UniProtKB">
        <authorList>
            <consortium name="EnsemblMetazoa"/>
        </authorList>
    </citation>
    <scope>IDENTIFICATION</scope>
    <source>
        <strain evidence="3">05x7-T-G4-1.051#20</strain>
    </source>
</reference>
<keyword evidence="1" id="KW-0175">Coiled coil</keyword>